<gene>
    <name evidence="1" type="ORF">B0X71_19250</name>
</gene>
<dbReference type="EMBL" id="CP019641">
    <property type="protein sequence ID" value="AQQ55313.1"/>
    <property type="molecule type" value="Genomic_DNA"/>
</dbReference>
<proteinExistence type="predicted"/>
<evidence type="ECO:0000313" key="2">
    <source>
        <dbReference type="Proteomes" id="UP000188184"/>
    </source>
</evidence>
<dbReference type="RefSeq" id="WP_077591172.1">
    <property type="nucleotide sequence ID" value="NZ_CP019641.1"/>
</dbReference>
<dbReference type="KEGG" id="pmar:B0X71_19250"/>
<name>A0A1Q2L4G5_9BACL</name>
<dbReference type="AlphaFoldDB" id="A0A1Q2L4G5"/>
<evidence type="ECO:0000313" key="1">
    <source>
        <dbReference type="EMBL" id="AQQ55313.1"/>
    </source>
</evidence>
<reference evidence="1 2" key="1">
    <citation type="submission" date="2017-02" db="EMBL/GenBank/DDBJ databases">
        <title>The complete genomic sequence of a novel cold adapted crude oil-degrading bacterium Planococcus qaidamina Y42.</title>
        <authorList>
            <person name="Yang R."/>
        </authorList>
    </citation>
    <scope>NUCLEOTIDE SEQUENCE [LARGE SCALE GENOMIC DNA]</scope>
    <source>
        <strain evidence="1 2">Y42</strain>
        <plasmid evidence="1 2">unnamed1</plasmid>
    </source>
</reference>
<sequence length="170" mass="20151">MSWEEMSRRDYPCNCGESTYTEVNEMDDWNRYREHVIINCPTCAEKERVARAAREKKQTEDTARLKELLLEIKPYFEEYYMQNWLDYFVSAKNKKAAWTLAKDIGVEHRSLSSFYQSHKGSSVDDYVRSLAKPYNMLKIIDTLNIKDSSFRNKVEKAIDLNNSVHLFGFY</sequence>
<accession>A0A1Q2L4G5</accession>
<keyword evidence="1" id="KW-0614">Plasmid</keyword>
<protein>
    <submittedName>
        <fullName evidence="1">Uncharacterized protein</fullName>
    </submittedName>
</protein>
<organism evidence="1 2">
    <name type="scientific">Planococcus lenghuensis</name>
    <dbReference type="NCBI Taxonomy" id="2213202"/>
    <lineage>
        <taxon>Bacteria</taxon>
        <taxon>Bacillati</taxon>
        <taxon>Bacillota</taxon>
        <taxon>Bacilli</taxon>
        <taxon>Bacillales</taxon>
        <taxon>Caryophanaceae</taxon>
        <taxon>Planococcus</taxon>
    </lineage>
</organism>
<keyword evidence="2" id="KW-1185">Reference proteome</keyword>
<dbReference type="Proteomes" id="UP000188184">
    <property type="component" value="Plasmid unnamed1"/>
</dbReference>
<dbReference type="OrthoDB" id="2884116at2"/>
<geneLocation type="plasmid" evidence="1 2">
    <name>unnamed1</name>
</geneLocation>